<sequence>MKIPDFVRPDFDWWLHHIETITNNLQQDSFMLEIFCDASLTGWGCFCNSESIN</sequence>
<accession>A0A6H5H2R9</accession>
<dbReference type="Proteomes" id="UP000479000">
    <property type="component" value="Unassembled WGS sequence"/>
</dbReference>
<reference evidence="1 2" key="1">
    <citation type="submission" date="2020-02" db="EMBL/GenBank/DDBJ databases">
        <authorList>
            <person name="Ferguson B K."/>
        </authorList>
    </citation>
    <scope>NUCLEOTIDE SEQUENCE [LARGE SCALE GENOMIC DNA]</scope>
</reference>
<evidence type="ECO:0000313" key="2">
    <source>
        <dbReference type="Proteomes" id="UP000479000"/>
    </source>
</evidence>
<evidence type="ECO:0000313" key="1">
    <source>
        <dbReference type="EMBL" id="CAB0009710.1"/>
    </source>
</evidence>
<proteinExistence type="predicted"/>
<dbReference type="OrthoDB" id="7442744at2759"/>
<dbReference type="AlphaFoldDB" id="A0A6H5H2R9"/>
<protein>
    <submittedName>
        <fullName evidence="1">Uncharacterized protein</fullName>
    </submittedName>
</protein>
<gene>
    <name evidence="1" type="ORF">NTEN_LOCUS14825</name>
</gene>
<dbReference type="EMBL" id="CADCXU010022093">
    <property type="protein sequence ID" value="CAB0009710.1"/>
    <property type="molecule type" value="Genomic_DNA"/>
</dbReference>
<name>A0A6H5H2R9_9HEMI</name>
<feature type="non-terminal residue" evidence="1">
    <location>
        <position position="53"/>
    </location>
</feature>
<organism evidence="1 2">
    <name type="scientific">Nesidiocoris tenuis</name>
    <dbReference type="NCBI Taxonomy" id="355587"/>
    <lineage>
        <taxon>Eukaryota</taxon>
        <taxon>Metazoa</taxon>
        <taxon>Ecdysozoa</taxon>
        <taxon>Arthropoda</taxon>
        <taxon>Hexapoda</taxon>
        <taxon>Insecta</taxon>
        <taxon>Pterygota</taxon>
        <taxon>Neoptera</taxon>
        <taxon>Paraneoptera</taxon>
        <taxon>Hemiptera</taxon>
        <taxon>Heteroptera</taxon>
        <taxon>Panheteroptera</taxon>
        <taxon>Cimicomorpha</taxon>
        <taxon>Miridae</taxon>
        <taxon>Dicyphina</taxon>
        <taxon>Nesidiocoris</taxon>
    </lineage>
</organism>
<keyword evidence="2" id="KW-1185">Reference proteome</keyword>